<feature type="domain" description="Isopenicillin N synthase-like Fe(2+) 2OG dioxygenase" evidence="1">
    <location>
        <begin position="4"/>
        <end position="54"/>
    </location>
</feature>
<dbReference type="Proteomes" id="UP001385951">
    <property type="component" value="Unassembled WGS sequence"/>
</dbReference>
<accession>A0AAW0GDX6</accession>
<dbReference type="InterPro" id="IPR027443">
    <property type="entry name" value="IPNS-like_sf"/>
</dbReference>
<keyword evidence="3" id="KW-1185">Reference proteome</keyword>
<name>A0AAW0GDX6_9APHY</name>
<reference evidence="2 3" key="1">
    <citation type="submission" date="2022-09" db="EMBL/GenBank/DDBJ databases">
        <authorList>
            <person name="Palmer J.M."/>
        </authorList>
    </citation>
    <scope>NUCLEOTIDE SEQUENCE [LARGE SCALE GENOMIC DNA]</scope>
    <source>
        <strain evidence="2 3">DSM 7382</strain>
    </source>
</reference>
<sequence>MAAAFSFECFTILWQEPGIQALQVLNAQKQWIDAPPIPGTLVVNLGDQFARWTSQ</sequence>
<protein>
    <recommendedName>
        <fullName evidence="1">Isopenicillin N synthase-like Fe(2+) 2OG dioxygenase domain-containing protein</fullName>
    </recommendedName>
</protein>
<proteinExistence type="predicted"/>
<dbReference type="Pfam" id="PF03171">
    <property type="entry name" value="2OG-FeII_Oxy"/>
    <property type="match status" value="1"/>
</dbReference>
<evidence type="ECO:0000313" key="3">
    <source>
        <dbReference type="Proteomes" id="UP001385951"/>
    </source>
</evidence>
<dbReference type="InterPro" id="IPR044861">
    <property type="entry name" value="IPNS-like_FE2OG_OXY"/>
</dbReference>
<evidence type="ECO:0000313" key="2">
    <source>
        <dbReference type="EMBL" id="KAK7689939.1"/>
    </source>
</evidence>
<dbReference type="SUPFAM" id="SSF51197">
    <property type="entry name" value="Clavaminate synthase-like"/>
    <property type="match status" value="1"/>
</dbReference>
<dbReference type="EMBL" id="JASBNA010000007">
    <property type="protein sequence ID" value="KAK7689939.1"/>
    <property type="molecule type" value="Genomic_DNA"/>
</dbReference>
<evidence type="ECO:0000259" key="1">
    <source>
        <dbReference type="Pfam" id="PF03171"/>
    </source>
</evidence>
<gene>
    <name evidence="2" type="ORF">QCA50_006579</name>
</gene>
<organism evidence="2 3">
    <name type="scientific">Cerrena zonata</name>
    <dbReference type="NCBI Taxonomy" id="2478898"/>
    <lineage>
        <taxon>Eukaryota</taxon>
        <taxon>Fungi</taxon>
        <taxon>Dikarya</taxon>
        <taxon>Basidiomycota</taxon>
        <taxon>Agaricomycotina</taxon>
        <taxon>Agaricomycetes</taxon>
        <taxon>Polyporales</taxon>
        <taxon>Cerrenaceae</taxon>
        <taxon>Cerrena</taxon>
    </lineage>
</organism>
<dbReference type="Gene3D" id="2.60.120.330">
    <property type="entry name" value="B-lactam Antibiotic, Isopenicillin N Synthase, Chain"/>
    <property type="match status" value="1"/>
</dbReference>
<dbReference type="AlphaFoldDB" id="A0AAW0GDX6"/>
<comment type="caution">
    <text evidence="2">The sequence shown here is derived from an EMBL/GenBank/DDBJ whole genome shotgun (WGS) entry which is preliminary data.</text>
</comment>